<protein>
    <submittedName>
        <fullName evidence="1">Uncharacterized protein</fullName>
    </submittedName>
</protein>
<organism evidence="1 2">
    <name type="scientific">Geobacillus stearothermophilus</name>
    <name type="common">Bacillus stearothermophilus</name>
    <dbReference type="NCBI Taxonomy" id="1422"/>
    <lineage>
        <taxon>Bacteria</taxon>
        <taxon>Bacillati</taxon>
        <taxon>Bacillota</taxon>
        <taxon>Bacilli</taxon>
        <taxon>Bacillales</taxon>
        <taxon>Anoxybacillaceae</taxon>
        <taxon>Geobacillus</taxon>
    </lineage>
</organism>
<dbReference type="Proteomes" id="UP000075424">
    <property type="component" value="Unassembled WGS sequence"/>
</dbReference>
<comment type="caution">
    <text evidence="1">The sequence shown here is derived from an EMBL/GenBank/DDBJ whole genome shotgun (WGS) entry which is preliminary data.</text>
</comment>
<dbReference type="EMBL" id="LQYV01000032">
    <property type="protein sequence ID" value="KYD28082.1"/>
    <property type="molecule type" value="Genomic_DNA"/>
</dbReference>
<accession>A0A150MUQ2</accession>
<gene>
    <name evidence="1" type="ORF">B4109_1214</name>
</gene>
<dbReference type="PATRIC" id="fig|1422.18.peg.2595"/>
<proteinExistence type="predicted"/>
<evidence type="ECO:0000313" key="2">
    <source>
        <dbReference type="Proteomes" id="UP000075424"/>
    </source>
</evidence>
<dbReference type="AlphaFoldDB" id="A0A150MUQ2"/>
<sequence length="82" mass="9686">MLFCPYGTVIKREEDLKRFVSRRNKPEVKVERFTPSGKDRYCTKVEIVTTAFSVIRYEKYFVAVQKVDDGFEVVNVRKMRSA</sequence>
<name>A0A150MUQ2_GEOSE</name>
<evidence type="ECO:0000313" key="1">
    <source>
        <dbReference type="EMBL" id="KYD28082.1"/>
    </source>
</evidence>
<dbReference type="RefSeq" id="WP_061567278.1">
    <property type="nucleotide sequence ID" value="NZ_LQYV01000032.1"/>
</dbReference>
<reference evidence="1 2" key="1">
    <citation type="submission" date="2016-01" db="EMBL/GenBank/DDBJ databases">
        <title>Draft Genome Sequences of Seven Thermophilic Sporeformers Isolated from Foods.</title>
        <authorList>
            <person name="Berendsen E.M."/>
            <person name="Wells-Bennik M.H."/>
            <person name="Krawcyk A.O."/>
            <person name="De Jong A."/>
            <person name="Holsappel S."/>
            <person name="Eijlander R.T."/>
            <person name="Kuipers O.P."/>
        </authorList>
    </citation>
    <scope>NUCLEOTIDE SEQUENCE [LARGE SCALE GENOMIC DNA]</scope>
    <source>
        <strain evidence="1 2">B4109</strain>
    </source>
</reference>